<evidence type="ECO:0000256" key="2">
    <source>
        <dbReference type="ARBA" id="ARBA00022679"/>
    </source>
</evidence>
<comment type="similarity">
    <text evidence="3">Belongs to the glycosyl hydrolase 130 family.</text>
</comment>
<protein>
    <submittedName>
        <fullName evidence="4">Glycosylase</fullName>
    </submittedName>
</protein>
<dbReference type="PANTHER" id="PTHR34106">
    <property type="entry name" value="GLYCOSIDASE"/>
    <property type="match status" value="1"/>
</dbReference>
<dbReference type="SUPFAM" id="SSF75005">
    <property type="entry name" value="Arabinanase/levansucrase/invertase"/>
    <property type="match status" value="1"/>
</dbReference>
<evidence type="ECO:0000256" key="1">
    <source>
        <dbReference type="ARBA" id="ARBA00022676"/>
    </source>
</evidence>
<dbReference type="EMBL" id="SZZH01000001">
    <property type="protein sequence ID" value="TKV60908.1"/>
    <property type="molecule type" value="Genomic_DNA"/>
</dbReference>
<gene>
    <name evidence="4" type="ORF">FDO65_04400</name>
</gene>
<proteinExistence type="inferred from homology"/>
<reference evidence="4 5" key="1">
    <citation type="submission" date="2019-05" db="EMBL/GenBank/DDBJ databases">
        <title>Nakamurella sp. N5BH11, whole genome shotgun sequence.</title>
        <authorList>
            <person name="Tuo L."/>
        </authorList>
    </citation>
    <scope>NUCLEOTIDE SEQUENCE [LARGE SCALE GENOMIC DNA]</scope>
    <source>
        <strain evidence="4 5">N5BH11</strain>
    </source>
</reference>
<dbReference type="GO" id="GO:0016757">
    <property type="term" value="F:glycosyltransferase activity"/>
    <property type="evidence" value="ECO:0007669"/>
    <property type="project" value="UniProtKB-KW"/>
</dbReference>
<comment type="caution">
    <text evidence="4">The sequence shown here is derived from an EMBL/GenBank/DDBJ whole genome shotgun (WGS) entry which is preliminary data.</text>
</comment>
<dbReference type="AlphaFoldDB" id="A0A4U6QLB3"/>
<organism evidence="4 5">
    <name type="scientific">Nakamurella flava</name>
    <dbReference type="NCBI Taxonomy" id="2576308"/>
    <lineage>
        <taxon>Bacteria</taxon>
        <taxon>Bacillati</taxon>
        <taxon>Actinomycetota</taxon>
        <taxon>Actinomycetes</taxon>
        <taxon>Nakamurellales</taxon>
        <taxon>Nakamurellaceae</taxon>
        <taxon>Nakamurella</taxon>
    </lineage>
</organism>
<keyword evidence="5" id="KW-1185">Reference proteome</keyword>
<name>A0A4U6QLB3_9ACTN</name>
<evidence type="ECO:0000256" key="3">
    <source>
        <dbReference type="ARBA" id="ARBA00024356"/>
    </source>
</evidence>
<evidence type="ECO:0000313" key="5">
    <source>
        <dbReference type="Proteomes" id="UP000306985"/>
    </source>
</evidence>
<dbReference type="CDD" id="cd18613">
    <property type="entry name" value="GH130"/>
    <property type="match status" value="1"/>
</dbReference>
<keyword evidence="2" id="KW-0808">Transferase</keyword>
<dbReference type="OrthoDB" id="9776657at2"/>
<keyword evidence="1" id="KW-0328">Glycosyltransferase</keyword>
<evidence type="ECO:0000313" key="4">
    <source>
        <dbReference type="EMBL" id="TKV60908.1"/>
    </source>
</evidence>
<accession>A0A4U6QLB3</accession>
<dbReference type="RefSeq" id="WP_137448211.1">
    <property type="nucleotide sequence ID" value="NZ_SZZH01000001.1"/>
</dbReference>
<dbReference type="Proteomes" id="UP000306985">
    <property type="component" value="Unassembled WGS sequence"/>
</dbReference>
<dbReference type="PANTHER" id="PTHR34106:SF4">
    <property type="entry name" value="BLL5143 PROTEIN"/>
    <property type="match status" value="1"/>
</dbReference>
<dbReference type="InterPro" id="IPR007184">
    <property type="entry name" value="Mannoside_phosphorylase"/>
</dbReference>
<dbReference type="InterPro" id="IPR023296">
    <property type="entry name" value="Glyco_hydro_beta-prop_sf"/>
</dbReference>
<dbReference type="Pfam" id="PF04041">
    <property type="entry name" value="Glyco_hydro_130"/>
    <property type="match status" value="1"/>
</dbReference>
<dbReference type="Gene3D" id="2.115.10.20">
    <property type="entry name" value="Glycosyl hydrolase domain, family 43"/>
    <property type="match status" value="1"/>
</dbReference>
<sequence>MTAVRAHRVDAGLRPDPSRVLTRLFAPGGSATPGRSRLQAIADRVMAIDEPEVDRLAARVIVEFAGRGHDLAGAVRANAALVAGQVGGGAPLSAARTVLLGAALTAEYATEAAALCNPSAVAHPDQDGLLPGQLRVAVSLRAIGEGHISSIAFVDAIVGPGPRWTFGPRRRPVVSGRTAEAIWSRARLRTSLAEHDGVDAVTAAVLGALPDLFTDQDFEHTLAGIPARLRTQPGAPATIDLIRRTLVSAYSIEFPTDSDLSQRLLFPHAAQESNGMEDARLTRFTDDDRRVEYRATYTAYDGRDIAPRLLTSPDLRRLAAGPLVGPAATNKGMALFPRRVGGEHLALCRTDGETISLARSADGFRWSSPVTAHAPVEPWEVIQVGNCGPPIETGPGWLVLTHGVGPMRTYVMGAILLDLDDPTRVIGRLREPLLRPDADERDGYVPNVVYSCGGIVHDGRLWIPYGIGDARIGVAWVDLAGLLAALTGDGQPDEPESNRS</sequence>